<comment type="caution">
    <text evidence="1">The sequence shown here is derived from an EMBL/GenBank/DDBJ whole genome shotgun (WGS) entry which is preliminary data.</text>
</comment>
<organism evidence="1 2">
    <name type="scientific">Flavobacterium xylosi</name>
    <dbReference type="NCBI Taxonomy" id="3230415"/>
    <lineage>
        <taxon>Bacteria</taxon>
        <taxon>Pseudomonadati</taxon>
        <taxon>Bacteroidota</taxon>
        <taxon>Flavobacteriia</taxon>
        <taxon>Flavobacteriales</taxon>
        <taxon>Flavobacteriaceae</taxon>
        <taxon>Flavobacterium</taxon>
    </lineage>
</organism>
<evidence type="ECO:0000313" key="2">
    <source>
        <dbReference type="Proteomes" id="UP001600109"/>
    </source>
</evidence>
<name>A0ABW6HV65_9FLAO</name>
<dbReference type="RefSeq" id="WP_379854556.1">
    <property type="nucleotide sequence ID" value="NZ_JBHZPZ010000007.1"/>
</dbReference>
<keyword evidence="2" id="KW-1185">Reference proteome</keyword>
<proteinExistence type="predicted"/>
<protein>
    <submittedName>
        <fullName evidence="1">Uncharacterized protein</fullName>
    </submittedName>
</protein>
<dbReference type="EMBL" id="JBHZPZ010000007">
    <property type="protein sequence ID" value="MFE3867896.1"/>
    <property type="molecule type" value="Genomic_DNA"/>
</dbReference>
<reference evidence="1 2" key="1">
    <citation type="submission" date="2024-06" db="EMBL/GenBank/DDBJ databases">
        <title>Flavobacterium spp. isolated from glacier.</title>
        <authorList>
            <person name="Han D."/>
        </authorList>
    </citation>
    <scope>NUCLEOTIDE SEQUENCE [LARGE SCALE GENOMIC DNA]</scope>
    <source>
        <strain evidence="1 2">LS2P90</strain>
    </source>
</reference>
<gene>
    <name evidence="1" type="ORF">ACFX5E_07385</name>
</gene>
<dbReference type="Proteomes" id="UP001600109">
    <property type="component" value="Unassembled WGS sequence"/>
</dbReference>
<evidence type="ECO:0000313" key="1">
    <source>
        <dbReference type="EMBL" id="MFE3867896.1"/>
    </source>
</evidence>
<sequence>MYSLVNGALLPDSELLQNGSNYYASQTIDNCESNRILIIARISGATDCNLTIDDSSLSYPKFFTPNGDGFNDT</sequence>
<accession>A0ABW6HV65</accession>